<reference evidence="14 15" key="2">
    <citation type="submission" date="2018-06" db="EMBL/GenBank/DDBJ databases">
        <title>Comparative genomics of rhizobia nodulating Arachis hypogaea in China.</title>
        <authorList>
            <person name="Li Y."/>
        </authorList>
    </citation>
    <scope>NUCLEOTIDE SEQUENCE [LARGE SCALE GENOMIC DNA]</scope>
    <source>
        <strain evidence="14 15">CCBAU 51658</strain>
    </source>
</reference>
<evidence type="ECO:0000256" key="5">
    <source>
        <dbReference type="ARBA" id="ARBA00022723"/>
    </source>
</evidence>
<dbReference type="OrthoDB" id="9778595at2"/>
<dbReference type="PANTHER" id="PTHR30040">
    <property type="entry name" value="THIAMINE BIOSYNTHESIS LIPOPROTEIN APBE"/>
    <property type="match status" value="1"/>
</dbReference>
<dbReference type="PANTHER" id="PTHR30040:SF2">
    <property type="entry name" value="FAD:PROTEIN FMN TRANSFERASE"/>
    <property type="match status" value="1"/>
</dbReference>
<dbReference type="EMBL" id="CP030057">
    <property type="protein sequence ID" value="QOZ60614.1"/>
    <property type="molecule type" value="Genomic_DNA"/>
</dbReference>
<evidence type="ECO:0000313" key="15">
    <source>
        <dbReference type="Proteomes" id="UP000593880"/>
    </source>
</evidence>
<evidence type="ECO:0000256" key="11">
    <source>
        <dbReference type="PIRSR" id="PIRSR006268-2"/>
    </source>
</evidence>
<evidence type="ECO:0000256" key="2">
    <source>
        <dbReference type="ARBA" id="ARBA00016337"/>
    </source>
</evidence>
<dbReference type="Proteomes" id="UP000625079">
    <property type="component" value="Unassembled WGS sequence"/>
</dbReference>
<dbReference type="RefSeq" id="WP_128966217.1">
    <property type="nucleotide sequence ID" value="NZ_BMHC01000004.1"/>
</dbReference>
<evidence type="ECO:0000256" key="8">
    <source>
        <dbReference type="ARBA" id="ARBA00031306"/>
    </source>
</evidence>
<keyword evidence="15" id="KW-1185">Reference proteome</keyword>
<name>A0A410V773_9BRAD</name>
<protein>
    <recommendedName>
        <fullName evidence="2 10">FAD:protein FMN transferase</fullName>
        <ecNumber evidence="1 10">2.7.1.180</ecNumber>
    </recommendedName>
    <alternativeName>
        <fullName evidence="8 10">Flavin transferase</fullName>
    </alternativeName>
</protein>
<dbReference type="InterPro" id="IPR003374">
    <property type="entry name" value="ApbE-like_sf"/>
</dbReference>
<keyword evidence="5 10" id="KW-0479">Metal-binding</keyword>
<dbReference type="EC" id="2.7.1.180" evidence="1 10"/>
<proteinExistence type="inferred from homology"/>
<dbReference type="AlphaFoldDB" id="A0A410V773"/>
<dbReference type="GO" id="GO:0016740">
    <property type="term" value="F:transferase activity"/>
    <property type="evidence" value="ECO:0007669"/>
    <property type="project" value="UniProtKB-UniRule"/>
</dbReference>
<feature type="binding site" evidence="11">
    <location>
        <position position="291"/>
    </location>
    <ligand>
        <name>Mg(2+)</name>
        <dbReference type="ChEBI" id="CHEBI:18420"/>
    </ligand>
</feature>
<sequence length="331" mass="35487">MMQMPTRRRFIRISAAAAGLGLLSAGRSVRAEVAPTVWRGTMLGAVATLEIHAEDRSRAERLIAVACAEARRLEQLFSLYLKDSALVELNRTGILVDPAAEMVDLLSASQHYSGLTGGLFDVTVQPLWELYASHFAQEDADPAGPAAAAIQAALARVGSDRITVGRDRVVMPRGTTVTLNGIAQGYVTDKVVDLLRAHGVSHSLVDMGEARAIGARPDGRPWEVGIADPDVSGQTKAVLPIVDRAVSTSGNYGFSFDPRAQFNHLFDPRTGGCAHRYRSVTTVSRSATAADALSTAFSFMPEEKIRSLLPRVDIDRVHLIDDAGQSTELAA</sequence>
<evidence type="ECO:0000256" key="6">
    <source>
        <dbReference type="ARBA" id="ARBA00022827"/>
    </source>
</evidence>
<evidence type="ECO:0000256" key="4">
    <source>
        <dbReference type="ARBA" id="ARBA00022679"/>
    </source>
</evidence>
<dbReference type="PIRSF" id="PIRSF006268">
    <property type="entry name" value="ApbE"/>
    <property type="match status" value="1"/>
</dbReference>
<feature type="chain" id="PRO_5044601233" description="FAD:protein FMN transferase" evidence="12">
    <location>
        <begin position="32"/>
        <end position="331"/>
    </location>
</feature>
<dbReference type="EMBL" id="BMHC01000004">
    <property type="protein sequence ID" value="GGI24063.1"/>
    <property type="molecule type" value="Genomic_DNA"/>
</dbReference>
<evidence type="ECO:0000313" key="16">
    <source>
        <dbReference type="Proteomes" id="UP000625079"/>
    </source>
</evidence>
<evidence type="ECO:0000313" key="13">
    <source>
        <dbReference type="EMBL" id="GGI24063.1"/>
    </source>
</evidence>
<reference evidence="13" key="1">
    <citation type="journal article" date="2014" name="Int. J. Syst. Evol. Microbiol.">
        <title>Complete genome sequence of Corynebacterium casei LMG S-19264T (=DSM 44701T), isolated from a smear-ripened cheese.</title>
        <authorList>
            <consortium name="US DOE Joint Genome Institute (JGI-PGF)"/>
            <person name="Walter F."/>
            <person name="Albersmeier A."/>
            <person name="Kalinowski J."/>
            <person name="Ruckert C."/>
        </authorList>
    </citation>
    <scope>NUCLEOTIDE SEQUENCE</scope>
    <source>
        <strain evidence="13">CGMCC 1.15034</strain>
    </source>
</reference>
<dbReference type="PROSITE" id="PS51318">
    <property type="entry name" value="TAT"/>
    <property type="match status" value="1"/>
</dbReference>
<evidence type="ECO:0000256" key="10">
    <source>
        <dbReference type="PIRNR" id="PIRNR006268"/>
    </source>
</evidence>
<keyword evidence="7 10" id="KW-0460">Magnesium</keyword>
<reference evidence="13" key="3">
    <citation type="submission" date="2022-12" db="EMBL/GenBank/DDBJ databases">
        <authorList>
            <person name="Sun Q."/>
            <person name="Zhou Y."/>
        </authorList>
    </citation>
    <scope>NUCLEOTIDE SEQUENCE</scope>
    <source>
        <strain evidence="13">CGMCC 1.15034</strain>
    </source>
</reference>
<keyword evidence="12" id="KW-0732">Signal</keyword>
<feature type="signal peptide" evidence="12">
    <location>
        <begin position="1"/>
        <end position="31"/>
    </location>
</feature>
<keyword evidence="4 10" id="KW-0808">Transferase</keyword>
<comment type="catalytic activity">
    <reaction evidence="9 10">
        <text>L-threonyl-[protein] + FAD = FMN-L-threonyl-[protein] + AMP + H(+)</text>
        <dbReference type="Rhea" id="RHEA:36847"/>
        <dbReference type="Rhea" id="RHEA-COMP:11060"/>
        <dbReference type="Rhea" id="RHEA-COMP:11061"/>
        <dbReference type="ChEBI" id="CHEBI:15378"/>
        <dbReference type="ChEBI" id="CHEBI:30013"/>
        <dbReference type="ChEBI" id="CHEBI:57692"/>
        <dbReference type="ChEBI" id="CHEBI:74257"/>
        <dbReference type="ChEBI" id="CHEBI:456215"/>
        <dbReference type="EC" id="2.7.1.180"/>
    </reaction>
</comment>
<evidence type="ECO:0000256" key="1">
    <source>
        <dbReference type="ARBA" id="ARBA00011955"/>
    </source>
</evidence>
<comment type="similarity">
    <text evidence="10">Belongs to the ApbE family.</text>
</comment>
<accession>A0A410V773</accession>
<comment type="cofactor">
    <cofactor evidence="11">
        <name>Mg(2+)</name>
        <dbReference type="ChEBI" id="CHEBI:18420"/>
    </cofactor>
    <cofactor evidence="11">
        <name>Mn(2+)</name>
        <dbReference type="ChEBI" id="CHEBI:29035"/>
    </cofactor>
    <text evidence="11">Magnesium. Can also use manganese.</text>
</comment>
<keyword evidence="3 10" id="KW-0285">Flavoprotein</keyword>
<dbReference type="GO" id="GO:0046872">
    <property type="term" value="F:metal ion binding"/>
    <property type="evidence" value="ECO:0007669"/>
    <property type="project" value="UniProtKB-UniRule"/>
</dbReference>
<dbReference type="Pfam" id="PF02424">
    <property type="entry name" value="ApbE"/>
    <property type="match status" value="1"/>
</dbReference>
<evidence type="ECO:0000256" key="3">
    <source>
        <dbReference type="ARBA" id="ARBA00022630"/>
    </source>
</evidence>
<dbReference type="InterPro" id="IPR006311">
    <property type="entry name" value="TAT_signal"/>
</dbReference>
<feature type="binding site" evidence="11">
    <location>
        <position position="295"/>
    </location>
    <ligand>
        <name>Mg(2+)</name>
        <dbReference type="ChEBI" id="CHEBI:18420"/>
    </ligand>
</feature>
<keyword evidence="6 10" id="KW-0274">FAD</keyword>
<organism evidence="13 16">
    <name type="scientific">Bradyrhizobium guangdongense</name>
    <dbReference type="NCBI Taxonomy" id="1325090"/>
    <lineage>
        <taxon>Bacteria</taxon>
        <taxon>Pseudomonadati</taxon>
        <taxon>Pseudomonadota</taxon>
        <taxon>Alphaproteobacteria</taxon>
        <taxon>Hyphomicrobiales</taxon>
        <taxon>Nitrobacteraceae</taxon>
        <taxon>Bradyrhizobium</taxon>
    </lineage>
</organism>
<evidence type="ECO:0000313" key="14">
    <source>
        <dbReference type="EMBL" id="QOZ60614.1"/>
    </source>
</evidence>
<evidence type="ECO:0000256" key="7">
    <source>
        <dbReference type="ARBA" id="ARBA00022842"/>
    </source>
</evidence>
<dbReference type="InterPro" id="IPR024932">
    <property type="entry name" value="ApbE"/>
</dbReference>
<dbReference type="Proteomes" id="UP000593880">
    <property type="component" value="Chromosome"/>
</dbReference>
<gene>
    <name evidence="13" type="primary">nosX</name>
    <name evidence="13" type="ORF">GCM10010987_27510</name>
    <name evidence="14" type="ORF">XH86_19245</name>
</gene>
<dbReference type="Gene3D" id="3.10.520.10">
    <property type="entry name" value="ApbE-like domains"/>
    <property type="match status" value="1"/>
</dbReference>
<feature type="binding site" evidence="11">
    <location>
        <position position="181"/>
    </location>
    <ligand>
        <name>Mg(2+)</name>
        <dbReference type="ChEBI" id="CHEBI:18420"/>
    </ligand>
</feature>
<evidence type="ECO:0000256" key="9">
    <source>
        <dbReference type="ARBA" id="ARBA00048540"/>
    </source>
</evidence>
<evidence type="ECO:0000256" key="12">
    <source>
        <dbReference type="SAM" id="SignalP"/>
    </source>
</evidence>
<dbReference type="SUPFAM" id="SSF143631">
    <property type="entry name" value="ApbE-like"/>
    <property type="match status" value="1"/>
</dbReference>